<keyword evidence="1" id="KW-1133">Transmembrane helix</keyword>
<dbReference type="VEuPathDB" id="CryptoDB:Vbra_2845"/>
<gene>
    <name evidence="2" type="ORF">Vbra_2845</name>
</gene>
<name>A0A0G4EMT3_VITBC</name>
<feature type="transmembrane region" description="Helical" evidence="1">
    <location>
        <begin position="89"/>
        <end position="110"/>
    </location>
</feature>
<dbReference type="AlphaFoldDB" id="A0A0G4EMT3"/>
<sequence>MAAPLREFCCGCSLTFGVLLIATLHLIQTVIFVALTTATLVLRAEAGPTLSDQEIAQQTLTAIFGLVALPFIITGIWGALRRVETSVRLYFVFLAISFVVDVIFIIVVGVKTGFCSKAFIPGALTEQGGEAFACGATRMFVIVSMVSLTLIEAYCLATVWSLAEDIKMGGSGTGFPQLRKNAAMKAQSAATFRGDLTYFPSFEAYGSLAAPTLGGSRRFFGGTKHVIDFPPPPE</sequence>
<keyword evidence="3" id="KW-1185">Reference proteome</keyword>
<organism evidence="2 3">
    <name type="scientific">Vitrella brassicaformis (strain CCMP3155)</name>
    <dbReference type="NCBI Taxonomy" id="1169540"/>
    <lineage>
        <taxon>Eukaryota</taxon>
        <taxon>Sar</taxon>
        <taxon>Alveolata</taxon>
        <taxon>Colpodellida</taxon>
        <taxon>Vitrellaceae</taxon>
        <taxon>Vitrella</taxon>
    </lineage>
</organism>
<evidence type="ECO:0000313" key="3">
    <source>
        <dbReference type="Proteomes" id="UP000041254"/>
    </source>
</evidence>
<reference evidence="2 3" key="1">
    <citation type="submission" date="2014-11" db="EMBL/GenBank/DDBJ databases">
        <authorList>
            <person name="Zhu J."/>
            <person name="Qi W."/>
            <person name="Song R."/>
        </authorList>
    </citation>
    <scope>NUCLEOTIDE SEQUENCE [LARGE SCALE GENOMIC DNA]</scope>
</reference>
<dbReference type="OrthoDB" id="418240at2759"/>
<feature type="transmembrane region" description="Helical" evidence="1">
    <location>
        <begin position="12"/>
        <end position="35"/>
    </location>
</feature>
<evidence type="ECO:0000313" key="2">
    <source>
        <dbReference type="EMBL" id="CEL99137.1"/>
    </source>
</evidence>
<evidence type="ECO:0000256" key="1">
    <source>
        <dbReference type="SAM" id="Phobius"/>
    </source>
</evidence>
<dbReference type="InParanoid" id="A0A0G4EMT3"/>
<dbReference type="EMBL" id="CDMY01000275">
    <property type="protein sequence ID" value="CEL99137.1"/>
    <property type="molecule type" value="Genomic_DNA"/>
</dbReference>
<dbReference type="PhylomeDB" id="A0A0G4EMT3"/>
<protein>
    <submittedName>
        <fullName evidence="2">Uncharacterized protein</fullName>
    </submittedName>
</protein>
<accession>A0A0G4EMT3</accession>
<proteinExistence type="predicted"/>
<keyword evidence="1" id="KW-0472">Membrane</keyword>
<feature type="transmembrane region" description="Helical" evidence="1">
    <location>
        <begin position="139"/>
        <end position="163"/>
    </location>
</feature>
<dbReference type="Proteomes" id="UP000041254">
    <property type="component" value="Unassembled WGS sequence"/>
</dbReference>
<keyword evidence="1" id="KW-0812">Transmembrane</keyword>
<dbReference type="OMA" id="CCLPANQ"/>
<feature type="transmembrane region" description="Helical" evidence="1">
    <location>
        <begin position="55"/>
        <end position="77"/>
    </location>
</feature>